<dbReference type="EMBL" id="JASWJB010000105">
    <property type="protein sequence ID" value="KAK2597433.1"/>
    <property type="molecule type" value="Genomic_DNA"/>
</dbReference>
<proteinExistence type="predicted"/>
<evidence type="ECO:0000259" key="2">
    <source>
        <dbReference type="Pfam" id="PF02668"/>
    </source>
</evidence>
<keyword evidence="1" id="KW-0560">Oxidoreductase</keyword>
<dbReference type="SUPFAM" id="SSF51197">
    <property type="entry name" value="Clavaminate synthase-like"/>
    <property type="match status" value="1"/>
</dbReference>
<gene>
    <name evidence="3" type="ORF">QQS21_005981</name>
</gene>
<accession>A0AAJ0FTX7</accession>
<dbReference type="GO" id="GO:0016491">
    <property type="term" value="F:oxidoreductase activity"/>
    <property type="evidence" value="ECO:0007669"/>
    <property type="project" value="UniProtKB-KW"/>
</dbReference>
<organism evidence="3 4">
    <name type="scientific">Conoideocrella luteorostrata</name>
    <dbReference type="NCBI Taxonomy" id="1105319"/>
    <lineage>
        <taxon>Eukaryota</taxon>
        <taxon>Fungi</taxon>
        <taxon>Dikarya</taxon>
        <taxon>Ascomycota</taxon>
        <taxon>Pezizomycotina</taxon>
        <taxon>Sordariomycetes</taxon>
        <taxon>Hypocreomycetidae</taxon>
        <taxon>Hypocreales</taxon>
        <taxon>Clavicipitaceae</taxon>
        <taxon>Conoideocrella</taxon>
    </lineage>
</organism>
<keyword evidence="4" id="KW-1185">Reference proteome</keyword>
<sequence length="328" mass="36953">MGSIVRSYPCVWPATAYFMKAQNNFRPCQHLFRASLDTARTFVTHAVGPVVVPGMRADSLEVAKQLPHLAKVNARLKQNGILRVSLCFPDNESLYLQELVRGLHHHYGHCLPIRHSASRGWLWDVRPNPKSFQTPEHQARSETMESFPWHTDCSYEQQTPRYFALQVIQNDRFGGGTLSVMNVERLVGALPQSARDALSQPEFEISIPPEFIKDPSRKSIVGSVLSAVKGERVQRGTNDAVRFRFRDDILTPLTARAAAGLAELRQALHLAATPQSDASNLILHLSSTQDMPTGTVLIVDNTRWLHARNEIADPGRHLRRIRWDAVEF</sequence>
<evidence type="ECO:0000256" key="1">
    <source>
        <dbReference type="ARBA" id="ARBA00023002"/>
    </source>
</evidence>
<comment type="caution">
    <text evidence="3">The sequence shown here is derived from an EMBL/GenBank/DDBJ whole genome shotgun (WGS) entry which is preliminary data.</text>
</comment>
<dbReference type="InterPro" id="IPR003819">
    <property type="entry name" value="TauD/TfdA-like"/>
</dbReference>
<protein>
    <recommendedName>
        <fullName evidence="2">TauD/TfdA-like domain-containing protein</fullName>
    </recommendedName>
</protein>
<name>A0AAJ0FTX7_9HYPO</name>
<dbReference type="Pfam" id="PF02668">
    <property type="entry name" value="TauD"/>
    <property type="match status" value="1"/>
</dbReference>
<dbReference type="Proteomes" id="UP001251528">
    <property type="component" value="Unassembled WGS sequence"/>
</dbReference>
<reference evidence="3" key="1">
    <citation type="submission" date="2023-06" db="EMBL/GenBank/DDBJ databases">
        <title>Conoideocrella luteorostrata (Hypocreales: Clavicipitaceae), a potential biocontrol fungus for elongate hemlock scale in United States Christmas tree production areas.</title>
        <authorList>
            <person name="Barrett H."/>
            <person name="Lovett B."/>
            <person name="Macias A.M."/>
            <person name="Stajich J.E."/>
            <person name="Kasson M.T."/>
        </authorList>
    </citation>
    <scope>NUCLEOTIDE SEQUENCE</scope>
    <source>
        <strain evidence="3">ARSEF 14590</strain>
    </source>
</reference>
<evidence type="ECO:0000313" key="4">
    <source>
        <dbReference type="Proteomes" id="UP001251528"/>
    </source>
</evidence>
<dbReference type="AlphaFoldDB" id="A0AAJ0FTX7"/>
<dbReference type="Gene3D" id="3.60.130.10">
    <property type="entry name" value="Clavaminate synthase-like"/>
    <property type="match status" value="1"/>
</dbReference>
<evidence type="ECO:0000313" key="3">
    <source>
        <dbReference type="EMBL" id="KAK2597433.1"/>
    </source>
</evidence>
<dbReference type="InterPro" id="IPR042098">
    <property type="entry name" value="TauD-like_sf"/>
</dbReference>
<feature type="domain" description="TauD/TfdA-like" evidence="2">
    <location>
        <begin position="135"/>
        <end position="321"/>
    </location>
</feature>